<dbReference type="InterPro" id="IPR000719">
    <property type="entry name" value="Prot_kinase_dom"/>
</dbReference>
<keyword evidence="5" id="KW-1133">Transmembrane helix</keyword>
<keyword evidence="5" id="KW-0812">Transmembrane</keyword>
<dbReference type="InterPro" id="IPR051931">
    <property type="entry name" value="PAK3-like"/>
</dbReference>
<evidence type="ECO:0000256" key="1">
    <source>
        <dbReference type="ARBA" id="ARBA00008874"/>
    </source>
</evidence>
<evidence type="ECO:0000313" key="7">
    <source>
        <dbReference type="EMBL" id="MDT0460789.1"/>
    </source>
</evidence>
<comment type="similarity">
    <text evidence="1">Belongs to the protein kinase superfamily. STE Ser/Thr protein kinase family. STE20 subfamily.</text>
</comment>
<evidence type="ECO:0000313" key="8">
    <source>
        <dbReference type="Proteomes" id="UP001180551"/>
    </source>
</evidence>
<feature type="region of interest" description="Disordered" evidence="4">
    <location>
        <begin position="620"/>
        <end position="678"/>
    </location>
</feature>
<feature type="compositionally biased region" description="Basic residues" evidence="4">
    <location>
        <begin position="458"/>
        <end position="471"/>
    </location>
</feature>
<feature type="domain" description="Protein kinase" evidence="6">
    <location>
        <begin position="71"/>
        <end position="416"/>
    </location>
</feature>
<keyword evidence="8" id="KW-1185">Reference proteome</keyword>
<feature type="compositionally biased region" description="Basic and acidic residues" evidence="4">
    <location>
        <begin position="620"/>
        <end position="632"/>
    </location>
</feature>
<dbReference type="SUPFAM" id="SSF56112">
    <property type="entry name" value="Protein kinase-like (PK-like)"/>
    <property type="match status" value="1"/>
</dbReference>
<evidence type="ECO:0000256" key="3">
    <source>
        <dbReference type="ARBA" id="ARBA00022840"/>
    </source>
</evidence>
<keyword evidence="5" id="KW-0472">Membrane</keyword>
<dbReference type="PROSITE" id="PS50011">
    <property type="entry name" value="PROTEIN_KINASE_DOM"/>
    <property type="match status" value="1"/>
</dbReference>
<feature type="transmembrane region" description="Helical" evidence="5">
    <location>
        <begin position="597"/>
        <end position="617"/>
    </location>
</feature>
<dbReference type="PANTHER" id="PTHR45832:SF22">
    <property type="entry name" value="SERINE_THREONINE-PROTEIN KINASE SAMKA-RELATED"/>
    <property type="match status" value="1"/>
</dbReference>
<keyword evidence="7" id="KW-0808">Transferase</keyword>
<keyword evidence="3" id="KW-0067">ATP-binding</keyword>
<dbReference type="InterPro" id="IPR001245">
    <property type="entry name" value="Ser-Thr/Tyr_kinase_cat_dom"/>
</dbReference>
<feature type="compositionally biased region" description="Pro residues" evidence="4">
    <location>
        <begin position="509"/>
        <end position="523"/>
    </location>
</feature>
<dbReference type="RefSeq" id="WP_311627705.1">
    <property type="nucleotide sequence ID" value="NZ_JAVRFE010000076.1"/>
</dbReference>
<feature type="region of interest" description="Disordered" evidence="4">
    <location>
        <begin position="571"/>
        <end position="590"/>
    </location>
</feature>
<keyword evidence="2" id="KW-0547">Nucleotide-binding</keyword>
<comment type="caution">
    <text evidence="7">The sequence shown here is derived from an EMBL/GenBank/DDBJ whole genome shotgun (WGS) entry which is preliminary data.</text>
</comment>
<dbReference type="InterPro" id="IPR011009">
    <property type="entry name" value="Kinase-like_dom_sf"/>
</dbReference>
<name>A0ABU2TIL6_9ACTN</name>
<feature type="compositionally biased region" description="Gly residues" evidence="4">
    <location>
        <begin position="79"/>
        <end position="93"/>
    </location>
</feature>
<gene>
    <name evidence="7" type="ORF">RM550_34575</name>
</gene>
<reference evidence="7" key="1">
    <citation type="submission" date="2024-05" db="EMBL/GenBank/DDBJ databases">
        <title>30 novel species of actinomycetes from the DSMZ collection.</title>
        <authorList>
            <person name="Nouioui I."/>
        </authorList>
    </citation>
    <scope>NUCLEOTIDE SEQUENCE</scope>
    <source>
        <strain evidence="7">DSM 41527</strain>
    </source>
</reference>
<feature type="compositionally biased region" description="Low complexity" evidence="4">
    <location>
        <begin position="660"/>
        <end position="670"/>
    </location>
</feature>
<dbReference type="PANTHER" id="PTHR45832">
    <property type="entry name" value="SERINE/THREONINE-PROTEIN KINASE SAMKA-RELATED-RELATED"/>
    <property type="match status" value="1"/>
</dbReference>
<evidence type="ECO:0000256" key="2">
    <source>
        <dbReference type="ARBA" id="ARBA00022741"/>
    </source>
</evidence>
<feature type="region of interest" description="Disordered" evidence="4">
    <location>
        <begin position="427"/>
        <end position="549"/>
    </location>
</feature>
<organism evidence="7 8">
    <name type="scientific">Streptomyces mooreae</name>
    <dbReference type="NCBI Taxonomy" id="3075523"/>
    <lineage>
        <taxon>Bacteria</taxon>
        <taxon>Bacillati</taxon>
        <taxon>Actinomycetota</taxon>
        <taxon>Actinomycetes</taxon>
        <taxon>Kitasatosporales</taxon>
        <taxon>Streptomycetaceae</taxon>
        <taxon>Streptomyces</taxon>
    </lineage>
</organism>
<protein>
    <submittedName>
        <fullName evidence="7">Protein kinase</fullName>
    </submittedName>
</protein>
<feature type="compositionally biased region" description="Low complexity" evidence="4">
    <location>
        <begin position="257"/>
        <end position="297"/>
    </location>
</feature>
<sequence>MDEYAGRVLAERYRLPLRPLGDDDFTETRAFDTFSGQEVLIRQVPLPEVVEAEVVGAEAVGAATAGPGERASGERRPGGGRFGAGRGTAGGTAGVADRSPRDPAVRRALEAATTAAQLADHPRLEQVFDAFAQDGSLWIVAELLTARPLSALLAERPLSPHRAAEIAADLLTGLRVLHTNGWLHRNITARTVLVCEDGRAILTGLAVGAAQEALCGGEASGGGGSASGESAAERPDGDGTAAEGPASDEAASDEAVSDGAASDGAAADRPAADRPASAATSLTKPPADGASASASAYGRPSAGLAAERARQTRLTVIGPVTERWAPEQAGPVHENWQLAPPVGPATDLWAVGALLYRSVQGQPPFPEDSAVELAQLVCSQPPAVAEECGALRPVVESLLRQDPADRPDSEELNGWLRSLIRTAPEPEAGSRLVTMPASQGADPRRLPIVRRRGELVRKGRHKKTRASRRARPQPAPAVAGSDGTPAAAAVPLAPPAPDPERSAPLAAAPRPPRPPKQPKPLRPPRQVRAERRAEPAEPWGYGGAADGEPYEQQTLGEVGQVDQVDQVDQVGHVGQGGLGDVSRPERPARAPRPLGRLLLTVILLLLVGAVIYAMAFLPKSGEDAKTGGEGADRAGTSGAAPASPTPPQDKGEGDGGSSGTGAPRPTGPAGVAKGFEVRTDPEGFQVAVRKGWQRRGANDRGQVRYVGGDYELVVVPGRDTTAHSGTDPMAYMQNKEAELAPYRSSGWASASGLQRIDVGKTAMAEGTFSWRDGSGREVYVRNLAMIHNGRYHLVLVIGPDSGRHEVDELYEQATSAYRPR</sequence>
<evidence type="ECO:0000256" key="5">
    <source>
        <dbReference type="SAM" id="Phobius"/>
    </source>
</evidence>
<dbReference type="SMART" id="SM00220">
    <property type="entry name" value="S_TKc"/>
    <property type="match status" value="1"/>
</dbReference>
<dbReference type="Pfam" id="PF07714">
    <property type="entry name" value="PK_Tyr_Ser-Thr"/>
    <property type="match status" value="1"/>
</dbReference>
<dbReference type="GO" id="GO:0016301">
    <property type="term" value="F:kinase activity"/>
    <property type="evidence" value="ECO:0007669"/>
    <property type="project" value="UniProtKB-KW"/>
</dbReference>
<evidence type="ECO:0000256" key="4">
    <source>
        <dbReference type="SAM" id="MobiDB-lite"/>
    </source>
</evidence>
<keyword evidence="7" id="KW-0418">Kinase</keyword>
<evidence type="ECO:0000259" key="6">
    <source>
        <dbReference type="PROSITE" id="PS50011"/>
    </source>
</evidence>
<proteinExistence type="inferred from homology"/>
<dbReference type="Gene3D" id="1.10.510.10">
    <property type="entry name" value="Transferase(Phosphotransferase) domain 1"/>
    <property type="match status" value="2"/>
</dbReference>
<feature type="region of interest" description="Disordered" evidence="4">
    <location>
        <begin position="63"/>
        <end position="101"/>
    </location>
</feature>
<dbReference type="EMBL" id="JAVRFE010000076">
    <property type="protein sequence ID" value="MDT0460789.1"/>
    <property type="molecule type" value="Genomic_DNA"/>
</dbReference>
<feature type="region of interest" description="Disordered" evidence="4">
    <location>
        <begin position="218"/>
        <end position="297"/>
    </location>
</feature>
<dbReference type="Proteomes" id="UP001180551">
    <property type="component" value="Unassembled WGS sequence"/>
</dbReference>
<accession>A0ABU2TIL6</accession>